<organism evidence="1 2">
    <name type="scientific">Caerostris darwini</name>
    <dbReference type="NCBI Taxonomy" id="1538125"/>
    <lineage>
        <taxon>Eukaryota</taxon>
        <taxon>Metazoa</taxon>
        <taxon>Ecdysozoa</taxon>
        <taxon>Arthropoda</taxon>
        <taxon>Chelicerata</taxon>
        <taxon>Arachnida</taxon>
        <taxon>Araneae</taxon>
        <taxon>Araneomorphae</taxon>
        <taxon>Entelegynae</taxon>
        <taxon>Araneoidea</taxon>
        <taxon>Araneidae</taxon>
        <taxon>Caerostris</taxon>
    </lineage>
</organism>
<protein>
    <submittedName>
        <fullName evidence="1">Uncharacterized protein</fullName>
    </submittedName>
</protein>
<dbReference type="Proteomes" id="UP001054837">
    <property type="component" value="Unassembled WGS sequence"/>
</dbReference>
<dbReference type="AlphaFoldDB" id="A0AAV4TIA1"/>
<name>A0AAV4TIA1_9ARAC</name>
<keyword evidence="2" id="KW-1185">Reference proteome</keyword>
<evidence type="ECO:0000313" key="1">
    <source>
        <dbReference type="EMBL" id="GIY44480.1"/>
    </source>
</evidence>
<dbReference type="EMBL" id="BPLQ01009524">
    <property type="protein sequence ID" value="GIY44480.1"/>
    <property type="molecule type" value="Genomic_DNA"/>
</dbReference>
<accession>A0AAV4TIA1</accession>
<reference evidence="1 2" key="1">
    <citation type="submission" date="2021-06" db="EMBL/GenBank/DDBJ databases">
        <title>Caerostris darwini draft genome.</title>
        <authorList>
            <person name="Kono N."/>
            <person name="Arakawa K."/>
        </authorList>
    </citation>
    <scope>NUCLEOTIDE SEQUENCE [LARGE SCALE GENOMIC DNA]</scope>
</reference>
<evidence type="ECO:0000313" key="2">
    <source>
        <dbReference type="Proteomes" id="UP001054837"/>
    </source>
</evidence>
<sequence>MCPVILSHPVHGIFLNKTQHIFRDPIEDVPTPNRSPPHSDRRSFYREALKPVPIRDLIKTPRIHRGRPLARGSNGSGGVCRVITLKEFLPPRRRDIESRCFGGGGGLISCSGRRYS</sequence>
<proteinExistence type="predicted"/>
<comment type="caution">
    <text evidence="1">The sequence shown here is derived from an EMBL/GenBank/DDBJ whole genome shotgun (WGS) entry which is preliminary data.</text>
</comment>
<gene>
    <name evidence="1" type="ORF">CDAR_465531</name>
</gene>